<dbReference type="GO" id="GO:0005737">
    <property type="term" value="C:cytoplasm"/>
    <property type="evidence" value="ECO:0007669"/>
    <property type="project" value="TreeGrafter"/>
</dbReference>
<name>A0AAU7DP44_9BACT</name>
<evidence type="ECO:0000256" key="1">
    <source>
        <dbReference type="ARBA" id="ARBA00006594"/>
    </source>
</evidence>
<sequence length="534" mass="60542">MANQLYYGDNLDVLRASISTESVDLVYLDPPFNSQANYNVLFKAHSGQKSEAQIEAFEDTWHWNDHAERAFDEVIHSGNSDVAEMLRAFRSFLKENDMMAYLTMMAVRLVELHRVLKPTGSLYLHCDPTASHYLKILLDAVFGPYFFRNEIIWKRTSAHSDARRRFGDQSDVILFYAKSEISTFHRSHSAYSDDYLESHYSLLEPDGRRYTTRDLRSPGPRPNLTYDYKGYKPHPNGWSVSLETMKKMDAEGRLYFPASKDGRIRVKRYLDEMPGTPIGNIWDDISPINSQAQERLGYPTQKPLSLLERIIESSSNEGDTVLDPFCGCGTTIHAAQKLKRQWIGIDVTHLAISLIEKRLKDAFPGVSFEIHGTPKDIGGAQALAAQDKYQFQWWAVSLVDAVPYGGKKKGADSGIDGFIYFKPDGKETEKAIVSVKGGENINVSMIRDLAHVVDREKARIGVFITLAEPTKPMRLEAVKTGFYEMPYQKFPKIQILTIEELFAGKRPDIPLIDPSAFKKAAKDTATIAKQDRLF</sequence>
<dbReference type="REBASE" id="836095">
    <property type="entry name" value="M.Tsp80ORF9065P"/>
</dbReference>
<evidence type="ECO:0000259" key="5">
    <source>
        <dbReference type="Pfam" id="PF22722"/>
    </source>
</evidence>
<keyword evidence="3" id="KW-0808">Transferase</keyword>
<keyword evidence="2 6" id="KW-0489">Methyltransferase</keyword>
<dbReference type="GO" id="GO:0008170">
    <property type="term" value="F:N-methyltransferase activity"/>
    <property type="evidence" value="ECO:0007669"/>
    <property type="project" value="InterPro"/>
</dbReference>
<dbReference type="EMBL" id="CP121196">
    <property type="protein sequence ID" value="XBH19454.1"/>
    <property type="molecule type" value="Genomic_DNA"/>
</dbReference>
<dbReference type="GO" id="GO:0003677">
    <property type="term" value="F:DNA binding"/>
    <property type="evidence" value="ECO:0007669"/>
    <property type="project" value="InterPro"/>
</dbReference>
<dbReference type="PANTHER" id="PTHR13370:SF3">
    <property type="entry name" value="TRNA (GUANINE(10)-N2)-METHYLTRANSFERASE HOMOLOG"/>
    <property type="match status" value="1"/>
</dbReference>
<dbReference type="PROSITE" id="PS00092">
    <property type="entry name" value="N6_MTASE"/>
    <property type="match status" value="1"/>
</dbReference>
<dbReference type="InterPro" id="IPR002941">
    <property type="entry name" value="DNA_methylase_N4/N6"/>
</dbReference>
<dbReference type="GO" id="GO:0009307">
    <property type="term" value="P:DNA restriction-modification system"/>
    <property type="evidence" value="ECO:0007669"/>
    <property type="project" value="InterPro"/>
</dbReference>
<dbReference type="PRINTS" id="PR00508">
    <property type="entry name" value="S21N4MTFRASE"/>
</dbReference>
<feature type="domain" description="NACHT-associated inactive Restriction Endonuclease 1 sensor" evidence="5">
    <location>
        <begin position="407"/>
        <end position="487"/>
    </location>
</feature>
<dbReference type="Gene3D" id="3.40.50.150">
    <property type="entry name" value="Vaccinia Virus protein VP39"/>
    <property type="match status" value="1"/>
</dbReference>
<dbReference type="SUPFAM" id="SSF53335">
    <property type="entry name" value="S-adenosyl-L-methionine-dependent methyltransferases"/>
    <property type="match status" value="1"/>
</dbReference>
<dbReference type="GO" id="GO:0004519">
    <property type="term" value="F:endonuclease activity"/>
    <property type="evidence" value="ECO:0007669"/>
    <property type="project" value="InterPro"/>
</dbReference>
<dbReference type="InterPro" id="IPR001091">
    <property type="entry name" value="RM_Methyltransferase"/>
</dbReference>
<dbReference type="RefSeq" id="WP_348264671.1">
    <property type="nucleotide sequence ID" value="NZ_CP121196.1"/>
</dbReference>
<evidence type="ECO:0000256" key="3">
    <source>
        <dbReference type="ARBA" id="ARBA00022679"/>
    </source>
</evidence>
<dbReference type="GO" id="GO:0032259">
    <property type="term" value="P:methylation"/>
    <property type="evidence" value="ECO:0007669"/>
    <property type="project" value="UniProtKB-KW"/>
</dbReference>
<dbReference type="AlphaFoldDB" id="A0AAU7DP44"/>
<evidence type="ECO:0000256" key="2">
    <source>
        <dbReference type="ARBA" id="ARBA00022603"/>
    </source>
</evidence>
<organism evidence="6">
    <name type="scientific">Telmatobacter sp. DSM 110680</name>
    <dbReference type="NCBI Taxonomy" id="3036704"/>
    <lineage>
        <taxon>Bacteria</taxon>
        <taxon>Pseudomonadati</taxon>
        <taxon>Acidobacteriota</taxon>
        <taxon>Terriglobia</taxon>
        <taxon>Terriglobales</taxon>
        <taxon>Acidobacteriaceae</taxon>
        <taxon>Telmatobacter</taxon>
    </lineage>
</organism>
<comment type="similarity">
    <text evidence="1">Belongs to the N(4)/N(6)-methyltransferase family.</text>
</comment>
<dbReference type="Pfam" id="PF01555">
    <property type="entry name" value="N6_N4_Mtase"/>
    <property type="match status" value="1"/>
</dbReference>
<feature type="domain" description="DNA methylase N-4/N-6" evidence="4">
    <location>
        <begin position="23"/>
        <end position="355"/>
    </location>
</feature>
<accession>A0AAU7DP44</accession>
<gene>
    <name evidence="6" type="ORF">P8935_09065</name>
</gene>
<dbReference type="InterPro" id="IPR002052">
    <property type="entry name" value="DNA_methylase_N6_adenine_CS"/>
</dbReference>
<evidence type="ECO:0000313" key="6">
    <source>
        <dbReference type="EMBL" id="XBH19454.1"/>
    </source>
</evidence>
<proteinExistence type="inferred from homology"/>
<protein>
    <submittedName>
        <fullName evidence="6">DNA methyltransferase</fullName>
    </submittedName>
</protein>
<dbReference type="PANTHER" id="PTHR13370">
    <property type="entry name" value="RNA METHYLASE-RELATED"/>
    <property type="match status" value="1"/>
</dbReference>
<dbReference type="InterPro" id="IPR054557">
    <property type="entry name" value="NA-iREase1_dom"/>
</dbReference>
<evidence type="ECO:0000259" key="4">
    <source>
        <dbReference type="Pfam" id="PF01555"/>
    </source>
</evidence>
<reference evidence="6" key="1">
    <citation type="submission" date="2023-03" db="EMBL/GenBank/DDBJ databases">
        <title>Edaphobacter sp.</title>
        <authorList>
            <person name="Huber K.J."/>
            <person name="Papendorf J."/>
            <person name="Pilke C."/>
            <person name="Bunk B."/>
            <person name="Sproeer C."/>
            <person name="Pester M."/>
        </authorList>
    </citation>
    <scope>NUCLEOTIDE SEQUENCE</scope>
    <source>
        <strain evidence="6">DSM 110680</strain>
    </source>
</reference>
<dbReference type="Pfam" id="PF22722">
    <property type="entry name" value="NA-iREase1"/>
    <property type="match status" value="1"/>
</dbReference>
<dbReference type="InterPro" id="IPR029063">
    <property type="entry name" value="SAM-dependent_MTases_sf"/>
</dbReference>